<dbReference type="GO" id="GO:0003700">
    <property type="term" value="F:DNA-binding transcription factor activity"/>
    <property type="evidence" value="ECO:0007669"/>
    <property type="project" value="TreeGrafter"/>
</dbReference>
<dbReference type="InterPro" id="IPR050109">
    <property type="entry name" value="HTH-type_TetR-like_transc_reg"/>
</dbReference>
<evidence type="ECO:0000256" key="1">
    <source>
        <dbReference type="ARBA" id="ARBA00023015"/>
    </source>
</evidence>
<dbReference type="EMBL" id="QYUM01000004">
    <property type="protein sequence ID" value="RJF85928.1"/>
    <property type="molecule type" value="Genomic_DNA"/>
</dbReference>
<dbReference type="FunFam" id="1.10.10.60:FF:000141">
    <property type="entry name" value="TetR family transcriptional regulator"/>
    <property type="match status" value="1"/>
</dbReference>
<dbReference type="SUPFAM" id="SSF48498">
    <property type="entry name" value="Tetracyclin repressor-like, C-terminal domain"/>
    <property type="match status" value="1"/>
</dbReference>
<dbReference type="InterPro" id="IPR036271">
    <property type="entry name" value="Tet_transcr_reg_TetR-rel_C_sf"/>
</dbReference>
<evidence type="ECO:0000256" key="4">
    <source>
        <dbReference type="PROSITE-ProRule" id="PRU00335"/>
    </source>
</evidence>
<keyword evidence="1" id="KW-0805">Transcription regulation</keyword>
<proteinExistence type="predicted"/>
<dbReference type="PROSITE" id="PS50977">
    <property type="entry name" value="HTH_TETR_2"/>
    <property type="match status" value="1"/>
</dbReference>
<dbReference type="InterPro" id="IPR039536">
    <property type="entry name" value="TetR_C_Proteobacteria"/>
</dbReference>
<evidence type="ECO:0000256" key="2">
    <source>
        <dbReference type="ARBA" id="ARBA00023125"/>
    </source>
</evidence>
<accession>A0A418W7G7</accession>
<dbReference type="InterPro" id="IPR009057">
    <property type="entry name" value="Homeodomain-like_sf"/>
</dbReference>
<dbReference type="InterPro" id="IPR001647">
    <property type="entry name" value="HTH_TetR"/>
</dbReference>
<dbReference type="AlphaFoldDB" id="A0A418W7G7"/>
<feature type="DNA-binding region" description="H-T-H motif" evidence="4">
    <location>
        <begin position="36"/>
        <end position="55"/>
    </location>
</feature>
<gene>
    <name evidence="6" type="ORF">D3876_18950</name>
</gene>
<reference evidence="6 7" key="1">
    <citation type="submission" date="2018-09" db="EMBL/GenBank/DDBJ databases">
        <authorList>
            <person name="Zhu H."/>
        </authorList>
    </citation>
    <scope>NUCLEOTIDE SEQUENCE [LARGE SCALE GENOMIC DNA]</scope>
    <source>
        <strain evidence="6 7">K2R01-6</strain>
    </source>
</reference>
<dbReference type="OrthoDB" id="9816431at2"/>
<name>A0A418W7G7_9SPHN</name>
<dbReference type="Pfam" id="PF00440">
    <property type="entry name" value="TetR_N"/>
    <property type="match status" value="1"/>
</dbReference>
<dbReference type="Gene3D" id="1.10.357.10">
    <property type="entry name" value="Tetracycline Repressor, domain 2"/>
    <property type="match status" value="1"/>
</dbReference>
<dbReference type="GO" id="GO:0000976">
    <property type="term" value="F:transcription cis-regulatory region binding"/>
    <property type="evidence" value="ECO:0007669"/>
    <property type="project" value="TreeGrafter"/>
</dbReference>
<feature type="domain" description="HTH tetR-type" evidence="5">
    <location>
        <begin position="13"/>
        <end position="73"/>
    </location>
</feature>
<evidence type="ECO:0000313" key="6">
    <source>
        <dbReference type="EMBL" id="RJF85928.1"/>
    </source>
</evidence>
<evidence type="ECO:0000256" key="3">
    <source>
        <dbReference type="ARBA" id="ARBA00023163"/>
    </source>
</evidence>
<organism evidence="6 7">
    <name type="scientific">Sphingomonas cavernae</name>
    <dbReference type="NCBI Taxonomy" id="2320861"/>
    <lineage>
        <taxon>Bacteria</taxon>
        <taxon>Pseudomonadati</taxon>
        <taxon>Pseudomonadota</taxon>
        <taxon>Alphaproteobacteria</taxon>
        <taxon>Sphingomonadales</taxon>
        <taxon>Sphingomonadaceae</taxon>
        <taxon>Sphingomonas</taxon>
    </lineage>
</organism>
<dbReference type="Proteomes" id="UP000286100">
    <property type="component" value="Unassembled WGS sequence"/>
</dbReference>
<keyword evidence="7" id="KW-1185">Reference proteome</keyword>
<dbReference type="PANTHER" id="PTHR30055:SF146">
    <property type="entry name" value="HTH-TYPE TRANSCRIPTIONAL DUAL REGULATOR CECR"/>
    <property type="match status" value="1"/>
</dbReference>
<dbReference type="RefSeq" id="WP_119765154.1">
    <property type="nucleotide sequence ID" value="NZ_QYUM01000004.1"/>
</dbReference>
<dbReference type="SUPFAM" id="SSF46689">
    <property type="entry name" value="Homeodomain-like"/>
    <property type="match status" value="1"/>
</dbReference>
<sequence>MTKSKTVGTTRTGRKRQAILEAAAELFLRQGYPGTSMDEIAARAAVSKQTVYAQFSSKEALFVAMVLGMTHAAGDQVQHGLAELPAGTSLADHLVAYAARQVEVARTPQLMQLRRLVIAETDRFPELGKAVYEGGPARAIAGLAAAFARWNEQGLIRAPEPEVAASNFNWLIMGDPVNRAMLLGDAAVPASPALRRHAREAVRVFMAAYGPE</sequence>
<keyword evidence="2 4" id="KW-0238">DNA-binding</keyword>
<protein>
    <submittedName>
        <fullName evidence="6">TetR family transcriptional regulator</fullName>
    </submittedName>
</protein>
<evidence type="ECO:0000313" key="7">
    <source>
        <dbReference type="Proteomes" id="UP000286100"/>
    </source>
</evidence>
<comment type="caution">
    <text evidence="6">The sequence shown here is derived from an EMBL/GenBank/DDBJ whole genome shotgun (WGS) entry which is preliminary data.</text>
</comment>
<evidence type="ECO:0000259" key="5">
    <source>
        <dbReference type="PROSITE" id="PS50977"/>
    </source>
</evidence>
<keyword evidence="3" id="KW-0804">Transcription</keyword>
<dbReference type="Pfam" id="PF14246">
    <property type="entry name" value="TetR_C_7"/>
    <property type="match status" value="1"/>
</dbReference>
<dbReference type="PRINTS" id="PR00455">
    <property type="entry name" value="HTHTETR"/>
</dbReference>
<dbReference type="PANTHER" id="PTHR30055">
    <property type="entry name" value="HTH-TYPE TRANSCRIPTIONAL REGULATOR RUTR"/>
    <property type="match status" value="1"/>
</dbReference>